<feature type="transmembrane region" description="Helical" evidence="1">
    <location>
        <begin position="361"/>
        <end position="394"/>
    </location>
</feature>
<dbReference type="Gene3D" id="1.25.40.10">
    <property type="entry name" value="Tetratricopeptide repeat domain"/>
    <property type="match status" value="1"/>
</dbReference>
<feature type="transmembrane region" description="Helical" evidence="1">
    <location>
        <begin position="128"/>
        <end position="145"/>
    </location>
</feature>
<feature type="transmembrane region" description="Helical" evidence="1">
    <location>
        <begin position="34"/>
        <end position="55"/>
    </location>
</feature>
<dbReference type="InterPro" id="IPR011990">
    <property type="entry name" value="TPR-like_helical_dom_sf"/>
</dbReference>
<accession>A0A2H0N2G9</accession>
<evidence type="ECO:0000313" key="2">
    <source>
        <dbReference type="EMBL" id="PIR02296.1"/>
    </source>
</evidence>
<keyword evidence="1" id="KW-1133">Transmembrane helix</keyword>
<feature type="transmembrane region" description="Helical" evidence="1">
    <location>
        <begin position="67"/>
        <end position="86"/>
    </location>
</feature>
<feature type="transmembrane region" description="Helical" evidence="1">
    <location>
        <begin position="213"/>
        <end position="229"/>
    </location>
</feature>
<feature type="transmembrane region" description="Helical" evidence="1">
    <location>
        <begin position="98"/>
        <end position="116"/>
    </location>
</feature>
<comment type="caution">
    <text evidence="2">The sequence shown here is derived from an EMBL/GenBank/DDBJ whole genome shotgun (WGS) entry which is preliminary data.</text>
</comment>
<feature type="transmembrane region" description="Helical" evidence="1">
    <location>
        <begin position="241"/>
        <end position="258"/>
    </location>
</feature>
<keyword evidence="1" id="KW-0472">Membrane</keyword>
<reference evidence="2 3" key="1">
    <citation type="submission" date="2017-09" db="EMBL/GenBank/DDBJ databases">
        <title>Depth-based differentiation of microbial function through sediment-hosted aquifers and enrichment of novel symbionts in the deep terrestrial subsurface.</title>
        <authorList>
            <person name="Probst A.J."/>
            <person name="Ladd B."/>
            <person name="Jarett J.K."/>
            <person name="Geller-Mcgrath D.E."/>
            <person name="Sieber C.M."/>
            <person name="Emerson J.B."/>
            <person name="Anantharaman K."/>
            <person name="Thomas B.C."/>
            <person name="Malmstrom R."/>
            <person name="Stieglmeier M."/>
            <person name="Klingl A."/>
            <person name="Woyke T."/>
            <person name="Ryan C.M."/>
            <person name="Banfield J.F."/>
        </authorList>
    </citation>
    <scope>NUCLEOTIDE SEQUENCE [LARGE SCALE GENOMIC DNA]</scope>
    <source>
        <strain evidence="2">CG11_big_fil_rev_8_21_14_0_20_35_11</strain>
    </source>
</reference>
<evidence type="ECO:0000313" key="3">
    <source>
        <dbReference type="Proteomes" id="UP000231139"/>
    </source>
</evidence>
<dbReference type="SUPFAM" id="SSF48452">
    <property type="entry name" value="TPR-like"/>
    <property type="match status" value="1"/>
</dbReference>
<name>A0A2H0N2G9_9BACT</name>
<dbReference type="Proteomes" id="UP000231139">
    <property type="component" value="Unassembled WGS sequence"/>
</dbReference>
<evidence type="ECO:0000256" key="1">
    <source>
        <dbReference type="SAM" id="Phobius"/>
    </source>
</evidence>
<feature type="non-terminal residue" evidence="2">
    <location>
        <position position="605"/>
    </location>
</feature>
<organism evidence="2 3">
    <name type="scientific">Candidatus Nealsonbacteria bacterium CG11_big_fil_rev_8_21_14_0_20_35_11</name>
    <dbReference type="NCBI Taxonomy" id="1974713"/>
    <lineage>
        <taxon>Bacteria</taxon>
        <taxon>Candidatus Nealsoniibacteriota</taxon>
    </lineage>
</organism>
<gene>
    <name evidence="2" type="ORF">COV62_01905</name>
</gene>
<feature type="transmembrane region" description="Helical" evidence="1">
    <location>
        <begin position="157"/>
        <end position="177"/>
    </location>
</feature>
<keyword evidence="1" id="KW-0812">Transmembrane</keyword>
<feature type="transmembrane region" description="Helical" evidence="1">
    <location>
        <begin position="414"/>
        <end position="436"/>
    </location>
</feature>
<dbReference type="AlphaFoldDB" id="A0A2H0N2G9"/>
<protein>
    <submittedName>
        <fullName evidence="2">Uncharacterized protein</fullName>
    </submittedName>
</protein>
<feature type="transmembrane region" description="Helical" evidence="1">
    <location>
        <begin position="329"/>
        <end position="354"/>
    </location>
</feature>
<dbReference type="EMBL" id="PCWK01000043">
    <property type="protein sequence ID" value="PIR02296.1"/>
    <property type="molecule type" value="Genomic_DNA"/>
</dbReference>
<sequence length="605" mass="68957">MPKISKYLFYLLVFFLPLFALPQANLSAVFSKKVFLAVFIFLILFCWLAQVLISGKIKYKGGKVSKILFLFLLISAISFALSGFSSQSFFGEPLQTDSLFVFILYGLIFFFALNLLETEKEILHIIKIFLVSSGILSFLFLVQYFSGSISFNPIGSVQALSLFLGIALVFLISLVINNPAEFKLSNRRNLIIAITLGVLFFSSIFLINFKLTWFLIALSSIIILWQVIDKNLQLTTYNLQLKILPLIILILSLTLFFIELPLGKNFLPEIYPAYQHSWQVAKSTLAEGPENFFFGSGPATFPYQFSLHKGEVLNQTAFSSIVFDQGQSAFFTLLTTIGVLGVMSLLFLIGFFFYQGFNKPFILFAGGFYLALLFFFYPVNLTLTAFGFLILGLWQNTGTKLKELNFFEISPKKSFIIMIACSLLMVGAILGIYNIVRQYRAELSFLQAIRLYDEQKPDQSLSQVEKTLGIWEKDNYYLTLSKLELLKASEIFQNQETFPTEEQKNILQNLLTQAETSAQFALQFNPKNSQNYQNLGWLYENLIFLKENAVQLSLEAYQKAQELDPQNYNYPIALARIYQLLGDQTKADEYKQKALELKPSLQINT</sequence>
<proteinExistence type="predicted"/>
<feature type="transmembrane region" description="Helical" evidence="1">
    <location>
        <begin position="189"/>
        <end position="207"/>
    </location>
</feature>